<comment type="caution">
    <text evidence="2">The sequence shown here is derived from an EMBL/GenBank/DDBJ whole genome shotgun (WGS) entry which is preliminary data.</text>
</comment>
<accession>A0A9X2J4E2</accession>
<feature type="transmembrane region" description="Helical" evidence="1">
    <location>
        <begin position="86"/>
        <end position="106"/>
    </location>
</feature>
<dbReference type="AlphaFoldDB" id="A0A9X2J4E2"/>
<gene>
    <name evidence="2" type="ORF">NDO55_04760</name>
</gene>
<dbReference type="EMBL" id="JAMSHT010000001">
    <property type="protein sequence ID" value="MCM8557127.1"/>
    <property type="molecule type" value="Genomic_DNA"/>
</dbReference>
<keyword evidence="1" id="KW-1133">Transmembrane helix</keyword>
<keyword evidence="1" id="KW-0472">Membrane</keyword>
<dbReference type="Proteomes" id="UP001155128">
    <property type="component" value="Unassembled WGS sequence"/>
</dbReference>
<feature type="transmembrane region" description="Helical" evidence="1">
    <location>
        <begin position="21"/>
        <end position="41"/>
    </location>
</feature>
<keyword evidence="1" id="KW-0812">Transmembrane</keyword>
<feature type="transmembrane region" description="Helical" evidence="1">
    <location>
        <begin position="53"/>
        <end position="74"/>
    </location>
</feature>
<evidence type="ECO:0000256" key="1">
    <source>
        <dbReference type="SAM" id="Phobius"/>
    </source>
</evidence>
<reference evidence="2" key="1">
    <citation type="submission" date="2022-06" db="EMBL/GenBank/DDBJ databases">
        <title>Sphingomicrobium sedimins sp. nov., a marine bacterium isolated from tidal flat.</title>
        <authorList>
            <person name="Kim C.-H."/>
            <person name="Yoo Y."/>
            <person name="Kim J.-J."/>
        </authorList>
    </citation>
    <scope>NUCLEOTIDE SEQUENCE</scope>
    <source>
        <strain evidence="2">GRR-S6-50</strain>
    </source>
</reference>
<evidence type="ECO:0000313" key="3">
    <source>
        <dbReference type="Proteomes" id="UP001155128"/>
    </source>
</evidence>
<proteinExistence type="predicted"/>
<evidence type="ECO:0000313" key="2">
    <source>
        <dbReference type="EMBL" id="MCM8557127.1"/>
    </source>
</evidence>
<protein>
    <submittedName>
        <fullName evidence="2">Uncharacterized protein</fullName>
    </submittedName>
</protein>
<keyword evidence="3" id="KW-1185">Reference proteome</keyword>
<dbReference type="RefSeq" id="WP_252112914.1">
    <property type="nucleotide sequence ID" value="NZ_JAMSHT010000001.1"/>
</dbReference>
<name>A0A9X2J4E2_9SPHN</name>
<organism evidence="2 3">
    <name type="scientific">Sphingomicrobium sediminis</name>
    <dbReference type="NCBI Taxonomy" id="2950949"/>
    <lineage>
        <taxon>Bacteria</taxon>
        <taxon>Pseudomonadati</taxon>
        <taxon>Pseudomonadota</taxon>
        <taxon>Alphaproteobacteria</taxon>
        <taxon>Sphingomonadales</taxon>
        <taxon>Sphingomonadaceae</taxon>
        <taxon>Sphingomicrobium</taxon>
    </lineage>
</organism>
<sequence length="140" mass="15867">MTKRDENLTGEQREAKRRRRFWKMMAGFALAGFLSAFFAGFFTGFSDGIGSPIALIVFLVCCAAFYTWISAYFFRTVDELEVADNLWGSLIGLYFYLGAQPAWWVLHDAGVVGPIEHWPLYIATVFVAMAAYVGRKILNR</sequence>
<feature type="transmembrane region" description="Helical" evidence="1">
    <location>
        <begin position="118"/>
        <end position="134"/>
    </location>
</feature>